<dbReference type="Proteomes" id="UP000289169">
    <property type="component" value="Segment"/>
</dbReference>
<evidence type="ECO:0000313" key="2">
    <source>
        <dbReference type="EMBL" id="QAU04054.1"/>
    </source>
</evidence>
<dbReference type="InterPro" id="IPR025475">
    <property type="entry name" value="DUF4326"/>
</dbReference>
<protein>
    <recommendedName>
        <fullName evidence="1">DUF4326 domain-containing protein</fullName>
    </recommendedName>
</protein>
<accession>A0A410T5X6</accession>
<evidence type="ECO:0000313" key="3">
    <source>
        <dbReference type="Proteomes" id="UP000289169"/>
    </source>
</evidence>
<dbReference type="EMBL" id="MK240351">
    <property type="protein sequence ID" value="QAU04054.1"/>
    <property type="molecule type" value="Genomic_DNA"/>
</dbReference>
<feature type="domain" description="DUF4326" evidence="1">
    <location>
        <begin position="16"/>
        <end position="94"/>
    </location>
</feature>
<proteinExistence type="predicted"/>
<name>A0A410T5X6_9CAUD</name>
<gene>
    <name evidence="2" type="ORF">Henu6_gp40</name>
</gene>
<organism evidence="2 3">
    <name type="scientific">Acinetobacter phage Henu6</name>
    <dbReference type="NCBI Taxonomy" id="2500136"/>
    <lineage>
        <taxon>Viruses</taxon>
        <taxon>Duplodnaviria</taxon>
        <taxon>Heunggongvirae</taxon>
        <taxon>Uroviricota</taxon>
        <taxon>Caudoviricetes</taxon>
        <taxon>Pantevenvirales</taxon>
        <taxon>Straboviridae</taxon>
        <taxon>Twarogvirinae</taxon>
        <taxon>Zedzedvirus</taxon>
        <taxon>Zedzedvirus zz1</taxon>
    </lineage>
</organism>
<evidence type="ECO:0000259" key="1">
    <source>
        <dbReference type="Pfam" id="PF14216"/>
    </source>
</evidence>
<dbReference type="Pfam" id="PF14216">
    <property type="entry name" value="DUF4326"/>
    <property type="match status" value="1"/>
</dbReference>
<reference evidence="2 3" key="1">
    <citation type="submission" date="2018-11" db="EMBL/GenBank/DDBJ databases">
        <authorList>
            <person name="Teng T."/>
        </authorList>
    </citation>
    <scope>NUCLEOTIDE SEQUENCE [LARGE SCALE GENOMIC DNA]</scope>
</reference>
<sequence length="109" mass="12576">MIDRSVRLWRANEVCRVVNKYKSDFDVNIQRGTIWGNPFTVEEYGDKAIPLFKDYFINQVKSGVITIDHLEVLRGQRLGCTCAPRACHGDIIAKVVNRIFKDEFSIEDL</sequence>